<dbReference type="InterPro" id="IPR032285">
    <property type="entry name" value="Metallophos_N"/>
</dbReference>
<dbReference type="PANTHER" id="PTHR43143">
    <property type="entry name" value="METALLOPHOSPHOESTERASE, CALCINEURIN SUPERFAMILY"/>
    <property type="match status" value="1"/>
</dbReference>
<proteinExistence type="predicted"/>
<dbReference type="EMBL" id="SNYV01000013">
    <property type="protein sequence ID" value="TDQ77817.1"/>
    <property type="molecule type" value="Genomic_DNA"/>
</dbReference>
<dbReference type="Pfam" id="PF16370">
    <property type="entry name" value="MetallophosC"/>
    <property type="match status" value="1"/>
</dbReference>
<feature type="domain" description="Calcineurin-like phosphoesterase C-terminal" evidence="2">
    <location>
        <begin position="471"/>
        <end position="653"/>
    </location>
</feature>
<dbReference type="RefSeq" id="WP_133584097.1">
    <property type="nucleotide sequence ID" value="NZ_SNYV01000013.1"/>
</dbReference>
<dbReference type="Gene3D" id="3.60.21.10">
    <property type="match status" value="1"/>
</dbReference>
<dbReference type="Gene3D" id="2.60.40.3920">
    <property type="match status" value="1"/>
</dbReference>
<dbReference type="GO" id="GO:0030246">
    <property type="term" value="F:carbohydrate binding"/>
    <property type="evidence" value="ECO:0007669"/>
    <property type="project" value="InterPro"/>
</dbReference>
<dbReference type="InterPro" id="IPR013784">
    <property type="entry name" value="Carb-bd-like_fold"/>
</dbReference>
<dbReference type="SUPFAM" id="SSF49452">
    <property type="entry name" value="Starch-binding domain-like"/>
    <property type="match status" value="1"/>
</dbReference>
<name>A0A4R6WHF7_9SPHI</name>
<evidence type="ECO:0000259" key="2">
    <source>
        <dbReference type="Pfam" id="PF16370"/>
    </source>
</evidence>
<organism evidence="4 5">
    <name type="scientific">Sphingobacterium yanglingense</name>
    <dbReference type="NCBI Taxonomy" id="1437280"/>
    <lineage>
        <taxon>Bacteria</taxon>
        <taxon>Pseudomonadati</taxon>
        <taxon>Bacteroidota</taxon>
        <taxon>Sphingobacteriia</taxon>
        <taxon>Sphingobacteriales</taxon>
        <taxon>Sphingobacteriaceae</taxon>
        <taxon>Sphingobacterium</taxon>
    </lineage>
</organism>
<keyword evidence="5" id="KW-1185">Reference proteome</keyword>
<comment type="caution">
    <text evidence="4">The sequence shown here is derived from an EMBL/GenBank/DDBJ whole genome shotgun (WGS) entry which is preliminary data.</text>
</comment>
<evidence type="ECO:0000313" key="4">
    <source>
        <dbReference type="EMBL" id="TDQ77817.1"/>
    </source>
</evidence>
<dbReference type="SUPFAM" id="SSF56300">
    <property type="entry name" value="Metallo-dependent phosphatases"/>
    <property type="match status" value="1"/>
</dbReference>
<accession>A0A4R6WHF7</accession>
<dbReference type="InterPro" id="IPR004843">
    <property type="entry name" value="Calcineurin-like_PHP"/>
</dbReference>
<protein>
    <submittedName>
        <fullName evidence="4">Calcineurin-like phosphoesterase family protein</fullName>
    </submittedName>
</protein>
<feature type="domain" description="Calcineurin-like phosphoesterase" evidence="1">
    <location>
        <begin position="247"/>
        <end position="457"/>
    </location>
</feature>
<dbReference type="Pfam" id="PF16371">
    <property type="entry name" value="MetallophosN"/>
    <property type="match status" value="1"/>
</dbReference>
<dbReference type="Pfam" id="PF00149">
    <property type="entry name" value="Metallophos"/>
    <property type="match status" value="1"/>
</dbReference>
<dbReference type="Proteomes" id="UP000295292">
    <property type="component" value="Unassembled WGS sequence"/>
</dbReference>
<dbReference type="InterPro" id="IPR029052">
    <property type="entry name" value="Metallo-depent_PP-like"/>
</dbReference>
<dbReference type="GO" id="GO:0016787">
    <property type="term" value="F:hydrolase activity"/>
    <property type="evidence" value="ECO:0007669"/>
    <property type="project" value="InterPro"/>
</dbReference>
<evidence type="ECO:0000313" key="5">
    <source>
        <dbReference type="Proteomes" id="UP000295292"/>
    </source>
</evidence>
<feature type="domain" description="Calcineurin-like phosphoesterase N-terminal" evidence="3">
    <location>
        <begin position="160"/>
        <end position="237"/>
    </location>
</feature>
<dbReference type="InterPro" id="IPR032288">
    <property type="entry name" value="Metallophos_C"/>
</dbReference>
<dbReference type="AlphaFoldDB" id="A0A4R6WHF7"/>
<sequence>MNKKFHYSRRSFIHASLITGLGLSLNLYSCTKSVAEPAEPTTPDSGGGDDGKLSITGVLIAAHIDATKGSEYSISGKGFATGDQLYFESRANLTATGKYTITSKNVTADQISFVFPMDIPSDSYRVSVKRGAQSFLLGTTILNLYFNANIPDKAGMTVKGVVYAAGVGIANVVVSDGFEVTTTDQDGVYYLPSNKKGRYVFVSIPGNYEVATSMNAPQFFQRLNLPADVVETKDFELKAVNNEKHAVMILGDMHLARRTDDINQFQKGFLPDVNKSIQAYKSAGNKVYALTLGDMTWESYWYSNNYALPQYLTEMNKIEAMVFNTMGNHDNDPKASGDWESENTYRTIIGPTYYSFNLGKVHYVVLDNIEYLNVNEARNYNTKIVENQIEWLKKDLATITDKSTPIVVAMHAHLHSNPSLNSSGSETTGYRITNAADFVNALKGFTTVHVVTGHTHINYNVELATAPNIMEHNTGAVCATWWWTGNVGYAGNHICKDGAPGGYGIWEMQGRDLKWKYKAIGESEDYQFRAYDLNQVHLTKDKYAPAYTGSEWNTYAAEYANPNKNNEVLINVWNYDKGWKVEVTENGTPLTVNRVRMRDPLHIISYSAQRLNRNAVPTEDFVTTLTAHMFKVKASSSTSTLEIRVTDRFGKVYRESMVRPKTLGYLMK</sequence>
<evidence type="ECO:0000259" key="1">
    <source>
        <dbReference type="Pfam" id="PF00149"/>
    </source>
</evidence>
<dbReference type="InterPro" id="IPR051918">
    <property type="entry name" value="STPP_CPPED1"/>
</dbReference>
<dbReference type="OrthoDB" id="1776264at2"/>
<dbReference type="PANTHER" id="PTHR43143:SF1">
    <property type="entry name" value="SERINE_THREONINE-PROTEIN PHOSPHATASE CPPED1"/>
    <property type="match status" value="1"/>
</dbReference>
<evidence type="ECO:0000259" key="3">
    <source>
        <dbReference type="Pfam" id="PF16371"/>
    </source>
</evidence>
<gene>
    <name evidence="4" type="ORF">CLV99_1782</name>
</gene>
<reference evidence="4 5" key="1">
    <citation type="submission" date="2019-03" db="EMBL/GenBank/DDBJ databases">
        <title>Genomic Encyclopedia of Archaeal and Bacterial Type Strains, Phase II (KMG-II): from individual species to whole genera.</title>
        <authorList>
            <person name="Goeker M."/>
        </authorList>
    </citation>
    <scope>NUCLEOTIDE SEQUENCE [LARGE SCALE GENOMIC DNA]</scope>
    <source>
        <strain evidence="4 5">DSM 28353</strain>
    </source>
</reference>